<evidence type="ECO:0000313" key="4">
    <source>
        <dbReference type="Proteomes" id="UP000625316"/>
    </source>
</evidence>
<feature type="compositionally biased region" description="Polar residues" evidence="1">
    <location>
        <begin position="288"/>
        <end position="299"/>
    </location>
</feature>
<dbReference type="SMART" id="SM00912">
    <property type="entry name" value="Haemagg_act"/>
    <property type="match status" value="1"/>
</dbReference>
<evidence type="ECO:0000313" key="3">
    <source>
        <dbReference type="EMBL" id="MBE9029314.1"/>
    </source>
</evidence>
<dbReference type="RefSeq" id="WP_264324134.1">
    <property type="nucleotide sequence ID" value="NZ_JADEXQ010000014.1"/>
</dbReference>
<sequence>MAQIIPTTNWGAENSRLNTSGIINGQPALIIEGGASRRSNLFHSFQQFNIGAGQRVYFNNPAGIQTIFSRTIGNQSSNIAGTLGVNGTANLFLLNPQGIIFGPMAQLDVRGSFMATTANSIQFGNQGEFTSTSSPTPPLLTVAPSALNFVANQGAIIHQSPNITGAPGQSLTLLGASVRLDGGNLTVPGGKVILSGINGDGVLGLQQVGNQFQIMSLQGTPADITLNNSAQLNVRSDGGGDVLIRANNFTMHDSIISAGVVANTMTIPGGRSGRSETPPDSRARSPRQDSGPSNRQEPIGSLAQSVTLPNPIGDTAAPPSQGGAIVIDAQGDVLLDDRALINNSILLNAQGSTGKTEINAQNITLSNISRIITELQGKGNLGEVSLKSENDTIFITAPVTGLPAKNRPLENPDFFKSGILRKIDVEGNGNIGKTTLRSRNLSLLGDASLSIQSLGQGKIDDVRIQAGNAIDLNSVRGLNAPTGEISVAVESSAQSDLGNLNIFAQALNLDQDAMIQSKNDGSGRVGDINIELMGRLSLNRLSSIQTGTFSFTSQSGSGKISITANDISIMNGASISSSKILGSGISGDLTLLARDTFILDGTSSGSPSTIASLFVGSNGLPGGLQFESPAARGAGNIRLQAKTLSILNGALISSDIFNTDGTAGQIAVETEEQVRILGLGLGFDPRLVFTGRAQSATSRTPLRARISASTVGVTSSSGGNIQITTPRLIVEQDGIIDAVTLSQGAGGNIQINSSQVDLKSGGQIQTSAFDQGNAGTVSINSQERIRVVGKSTNRKPTSADIPNSAILASTSPMASGKGGSIQLATEQLIVEDRGRISVSSQGKDIAGQLAIKAASVKLQDDGRLLAETRSNAGGNILLNLSQVLLLRRNSGISTTAGTAQLGGNGGSINIQVPFIVSVPGENSDIAANAFSGAGGQVNINALNLFGIQSRTRLELEQRLQVSDPSQLNPSRLTSNDITAISQTSPTLSGSVSISQLDVDPTQAAARLPDDLLDRANLINQSLCRITRGSQFVLTGRGGLPTVPTRPLTPLKTWEDIRLGDNSISNRTTVTDSTASQQPHVKTIVEAQGFRRNANGQVYLTAMANQAKSTWSKSSDCSSASTASP</sequence>
<evidence type="ECO:0000256" key="1">
    <source>
        <dbReference type="SAM" id="MobiDB-lite"/>
    </source>
</evidence>
<dbReference type="InterPro" id="IPR011050">
    <property type="entry name" value="Pectin_lyase_fold/virulence"/>
</dbReference>
<name>A0A928Z295_9CYAN</name>
<protein>
    <submittedName>
        <fullName evidence="3">Filamentous hemagglutinin N-terminal domain-containing protein</fullName>
    </submittedName>
</protein>
<feature type="region of interest" description="Disordered" evidence="1">
    <location>
        <begin position="266"/>
        <end position="299"/>
    </location>
</feature>
<feature type="domain" description="Filamentous haemagglutinin FhaB/tRNA nuclease CdiA-like TPS" evidence="2">
    <location>
        <begin position="12"/>
        <end position="124"/>
    </location>
</feature>
<gene>
    <name evidence="3" type="ORF">IQ266_06000</name>
</gene>
<dbReference type="Gene3D" id="2.160.20.10">
    <property type="entry name" value="Single-stranded right-handed beta-helix, Pectin lyase-like"/>
    <property type="match status" value="2"/>
</dbReference>
<feature type="compositionally biased region" description="Basic and acidic residues" evidence="1">
    <location>
        <begin position="273"/>
        <end position="287"/>
    </location>
</feature>
<organism evidence="3 4">
    <name type="scientific">Romeriopsis navalis LEGE 11480</name>
    <dbReference type="NCBI Taxonomy" id="2777977"/>
    <lineage>
        <taxon>Bacteria</taxon>
        <taxon>Bacillati</taxon>
        <taxon>Cyanobacteriota</taxon>
        <taxon>Cyanophyceae</taxon>
        <taxon>Leptolyngbyales</taxon>
        <taxon>Leptolyngbyaceae</taxon>
        <taxon>Romeriopsis</taxon>
        <taxon>Romeriopsis navalis</taxon>
    </lineage>
</organism>
<comment type="caution">
    <text evidence="3">The sequence shown here is derived from an EMBL/GenBank/DDBJ whole genome shotgun (WGS) entry which is preliminary data.</text>
</comment>
<dbReference type="NCBIfam" id="TIGR01901">
    <property type="entry name" value="adhes_NPXG"/>
    <property type="match status" value="1"/>
</dbReference>
<dbReference type="InterPro" id="IPR012334">
    <property type="entry name" value="Pectin_lyas_fold"/>
</dbReference>
<dbReference type="AlphaFoldDB" id="A0A928Z295"/>
<proteinExistence type="predicted"/>
<accession>A0A928Z295</accession>
<reference evidence="3" key="1">
    <citation type="submission" date="2020-10" db="EMBL/GenBank/DDBJ databases">
        <authorList>
            <person name="Castelo-Branco R."/>
            <person name="Eusebio N."/>
            <person name="Adriana R."/>
            <person name="Vieira A."/>
            <person name="Brugerolle De Fraissinette N."/>
            <person name="Rezende De Castro R."/>
            <person name="Schneider M.P."/>
            <person name="Vasconcelos V."/>
            <person name="Leao P.N."/>
        </authorList>
    </citation>
    <scope>NUCLEOTIDE SEQUENCE</scope>
    <source>
        <strain evidence="3">LEGE 11480</strain>
    </source>
</reference>
<dbReference type="EMBL" id="JADEXQ010000014">
    <property type="protein sequence ID" value="MBE9029314.1"/>
    <property type="molecule type" value="Genomic_DNA"/>
</dbReference>
<dbReference type="Proteomes" id="UP000625316">
    <property type="component" value="Unassembled WGS sequence"/>
</dbReference>
<keyword evidence="4" id="KW-1185">Reference proteome</keyword>
<evidence type="ECO:0000259" key="2">
    <source>
        <dbReference type="SMART" id="SM00912"/>
    </source>
</evidence>
<dbReference type="InterPro" id="IPR008638">
    <property type="entry name" value="FhaB/CdiA-like_TPS"/>
</dbReference>
<dbReference type="Pfam" id="PF05860">
    <property type="entry name" value="TPS"/>
    <property type="match status" value="1"/>
</dbReference>
<dbReference type="SUPFAM" id="SSF51126">
    <property type="entry name" value="Pectin lyase-like"/>
    <property type="match status" value="2"/>
</dbReference>